<organism evidence="1 2">
    <name type="scientific">Arachnia rubra</name>
    <dbReference type="NCBI Taxonomy" id="1547448"/>
    <lineage>
        <taxon>Bacteria</taxon>
        <taxon>Bacillati</taxon>
        <taxon>Actinomycetota</taxon>
        <taxon>Actinomycetes</taxon>
        <taxon>Propionibacteriales</taxon>
        <taxon>Propionibacteriaceae</taxon>
        <taxon>Arachnia</taxon>
    </lineage>
</organism>
<keyword evidence="2" id="KW-1185">Reference proteome</keyword>
<gene>
    <name evidence="1" type="ORF">J5A65_12995</name>
</gene>
<sequence length="225" mass="25971">MNHPAHRASVERYVTQSRLGPYLTETGNDYVLAEELYVWNLRVSGAFHEVLDVFEVVLRNALCEQLRHWHGKRTGTWLDDPTSKLDDRRIEQIKEARQALSQKNKPLTEGRIVAELSFGFWRFLLSKHYQNTLWAPHLRKAFPGMKPQRREVVYKHVEELLTLRNRIAHHEPIHRFPLADLHAAMLLVTSWIDPDMSNWLTNLSRVPSVLAAKPKSGSGSGGRPS</sequence>
<reference evidence="1 2" key="1">
    <citation type="submission" date="2021-03" db="EMBL/GenBank/DDBJ databases">
        <title>Human Oral Microbial Genomes.</title>
        <authorList>
            <person name="Johnston C.D."/>
            <person name="Chen T."/>
            <person name="Dewhirst F.E."/>
        </authorList>
    </citation>
    <scope>NUCLEOTIDE SEQUENCE [LARGE SCALE GENOMIC DNA]</scope>
    <source>
        <strain evidence="1 2">DSMZ 100122</strain>
    </source>
</reference>
<proteinExistence type="predicted"/>
<name>A0ABX7Y3R4_9ACTN</name>
<dbReference type="RefSeq" id="WP_212322786.1">
    <property type="nucleotide sequence ID" value="NZ_AP024463.1"/>
</dbReference>
<evidence type="ECO:0000313" key="2">
    <source>
        <dbReference type="Proteomes" id="UP000678513"/>
    </source>
</evidence>
<evidence type="ECO:0008006" key="3">
    <source>
        <dbReference type="Google" id="ProtNLM"/>
    </source>
</evidence>
<dbReference type="Proteomes" id="UP000678513">
    <property type="component" value="Chromosome"/>
</dbReference>
<accession>A0ABX7Y3R4</accession>
<evidence type="ECO:0000313" key="1">
    <source>
        <dbReference type="EMBL" id="QUC07820.1"/>
    </source>
</evidence>
<dbReference type="EMBL" id="CP072384">
    <property type="protein sequence ID" value="QUC07820.1"/>
    <property type="molecule type" value="Genomic_DNA"/>
</dbReference>
<protein>
    <recommendedName>
        <fullName evidence="3">Abi-like protein</fullName>
    </recommendedName>
</protein>